<dbReference type="InterPro" id="IPR013083">
    <property type="entry name" value="Znf_RING/FYVE/PHD"/>
</dbReference>
<dbReference type="InterPro" id="IPR002110">
    <property type="entry name" value="Ankyrin_rpt"/>
</dbReference>
<feature type="repeat" description="ANK" evidence="4">
    <location>
        <begin position="86"/>
        <end position="108"/>
    </location>
</feature>
<evidence type="ECO:0000256" key="2">
    <source>
        <dbReference type="ARBA" id="ARBA00022771"/>
    </source>
</evidence>
<keyword evidence="8" id="KW-1185">Reference proteome</keyword>
<keyword evidence="4" id="KW-0040">ANK repeat</keyword>
<keyword evidence="3" id="KW-0862">Zinc</keyword>
<dbReference type="Gene3D" id="3.30.40.10">
    <property type="entry name" value="Zinc/RING finger domain, C3HC4 (zinc finger)"/>
    <property type="match status" value="1"/>
</dbReference>
<keyword evidence="7" id="KW-0418">Kinase</keyword>
<keyword evidence="2 5" id="KW-0863">Zinc-finger</keyword>
<dbReference type="PROSITE" id="PS00518">
    <property type="entry name" value="ZF_RING_1"/>
    <property type="match status" value="1"/>
</dbReference>
<dbReference type="InterPro" id="IPR052667">
    <property type="entry name" value="E3_ubiquitin-ligase_RING"/>
</dbReference>
<evidence type="ECO:0000313" key="8">
    <source>
        <dbReference type="Proteomes" id="UP000770661"/>
    </source>
</evidence>
<name>A0A8J4XKS4_CHIOP</name>
<evidence type="ECO:0000256" key="4">
    <source>
        <dbReference type="PROSITE-ProRule" id="PRU00023"/>
    </source>
</evidence>
<dbReference type="SUPFAM" id="SSF57850">
    <property type="entry name" value="RING/U-box"/>
    <property type="match status" value="1"/>
</dbReference>
<dbReference type="PROSITE" id="PS50089">
    <property type="entry name" value="ZF_RING_2"/>
    <property type="match status" value="1"/>
</dbReference>
<dbReference type="SMART" id="SM00184">
    <property type="entry name" value="RING"/>
    <property type="match status" value="1"/>
</dbReference>
<dbReference type="SUPFAM" id="SSF48403">
    <property type="entry name" value="Ankyrin repeat"/>
    <property type="match status" value="1"/>
</dbReference>
<dbReference type="Gene3D" id="1.25.40.20">
    <property type="entry name" value="Ankyrin repeat-containing domain"/>
    <property type="match status" value="1"/>
</dbReference>
<organism evidence="7 8">
    <name type="scientific">Chionoecetes opilio</name>
    <name type="common">Atlantic snow crab</name>
    <name type="synonym">Cancer opilio</name>
    <dbReference type="NCBI Taxonomy" id="41210"/>
    <lineage>
        <taxon>Eukaryota</taxon>
        <taxon>Metazoa</taxon>
        <taxon>Ecdysozoa</taxon>
        <taxon>Arthropoda</taxon>
        <taxon>Crustacea</taxon>
        <taxon>Multicrustacea</taxon>
        <taxon>Malacostraca</taxon>
        <taxon>Eumalacostraca</taxon>
        <taxon>Eucarida</taxon>
        <taxon>Decapoda</taxon>
        <taxon>Pleocyemata</taxon>
        <taxon>Brachyura</taxon>
        <taxon>Eubrachyura</taxon>
        <taxon>Majoidea</taxon>
        <taxon>Majidae</taxon>
        <taxon>Chionoecetes</taxon>
    </lineage>
</organism>
<dbReference type="GO" id="GO:0008270">
    <property type="term" value="F:zinc ion binding"/>
    <property type="evidence" value="ECO:0007669"/>
    <property type="project" value="UniProtKB-KW"/>
</dbReference>
<dbReference type="OrthoDB" id="6329076at2759"/>
<evidence type="ECO:0000256" key="5">
    <source>
        <dbReference type="PROSITE-ProRule" id="PRU00175"/>
    </source>
</evidence>
<evidence type="ECO:0000259" key="6">
    <source>
        <dbReference type="PROSITE" id="PS50089"/>
    </source>
</evidence>
<keyword evidence="1" id="KW-0479">Metal-binding</keyword>
<dbReference type="Pfam" id="PF13445">
    <property type="entry name" value="zf-RING_UBOX"/>
    <property type="match status" value="1"/>
</dbReference>
<comment type="caution">
    <text evidence="7">The sequence shown here is derived from an EMBL/GenBank/DDBJ whole genome shotgun (WGS) entry which is preliminary data.</text>
</comment>
<dbReference type="InterPro" id="IPR017907">
    <property type="entry name" value="Znf_RING_CS"/>
</dbReference>
<protein>
    <submittedName>
        <fullName evidence="7">Kinase D-interacting substrate</fullName>
    </submittedName>
</protein>
<dbReference type="InterPro" id="IPR036770">
    <property type="entry name" value="Ankyrin_rpt-contain_sf"/>
</dbReference>
<dbReference type="EMBL" id="JACEEZ010025183">
    <property type="protein sequence ID" value="KAG0703715.1"/>
    <property type="molecule type" value="Genomic_DNA"/>
</dbReference>
<dbReference type="PROSITE" id="PS50088">
    <property type="entry name" value="ANK_REPEAT"/>
    <property type="match status" value="1"/>
</dbReference>
<gene>
    <name evidence="7" type="primary">Kidins220</name>
    <name evidence="7" type="ORF">GWK47_002773</name>
</gene>
<dbReference type="SMART" id="SM00248">
    <property type="entry name" value="ANK"/>
    <property type="match status" value="3"/>
</dbReference>
<proteinExistence type="predicted"/>
<dbReference type="Pfam" id="PF12796">
    <property type="entry name" value="Ank_2"/>
    <property type="match status" value="1"/>
</dbReference>
<evidence type="ECO:0000256" key="1">
    <source>
        <dbReference type="ARBA" id="ARBA00022723"/>
    </source>
</evidence>
<accession>A0A8J4XKS4</accession>
<reference evidence="7" key="1">
    <citation type="submission" date="2020-07" db="EMBL/GenBank/DDBJ databases">
        <title>The High-quality genome of the commercially important snow crab, Chionoecetes opilio.</title>
        <authorList>
            <person name="Jeong J.-H."/>
            <person name="Ryu S."/>
        </authorList>
    </citation>
    <scope>NUCLEOTIDE SEQUENCE</scope>
    <source>
        <strain evidence="7">MADBK_172401_WGS</strain>
        <tissue evidence="7">Digestive gland</tissue>
    </source>
</reference>
<keyword evidence="7" id="KW-0808">Transferase</keyword>
<dbReference type="PANTHER" id="PTHR47156:SF7">
    <property type="entry name" value="RING-TYPE DOMAIN-CONTAINING PROTEIN"/>
    <property type="match status" value="1"/>
</dbReference>
<evidence type="ECO:0000313" key="7">
    <source>
        <dbReference type="EMBL" id="KAG0703715.1"/>
    </source>
</evidence>
<dbReference type="InterPro" id="IPR027370">
    <property type="entry name" value="Znf-RING_euk"/>
</dbReference>
<dbReference type="AlphaFoldDB" id="A0A8J4XKS4"/>
<dbReference type="Proteomes" id="UP000770661">
    <property type="component" value="Unassembled WGS sequence"/>
</dbReference>
<feature type="domain" description="RING-type" evidence="6">
    <location>
        <begin position="180"/>
        <end position="223"/>
    </location>
</feature>
<evidence type="ECO:0000256" key="3">
    <source>
        <dbReference type="ARBA" id="ARBA00022833"/>
    </source>
</evidence>
<sequence length="253" mass="28569">MEPREEKEPCQCPEDCGEVLPKEMYLAAKHGQLKKVKEYLKKGHNVNACDEDSCSLLASACIAGHLLVVRFLHRIPQLHRNVSDWSGDTPLMHAARMGHKAVVEELLSSPHPCRLNVDVLNNYKDKAEKIALASSNADIARLIHNTQLPQLEWHPDLCHALVLPVRHPASEVSPGFTFECNVCLDEYNTKERRPRSLSCGHSICTHCISLMLEQRRVTCPLCRNVHAKRVNRATDIPVNFAIDEILQEQQQVP</sequence>
<dbReference type="InterPro" id="IPR001841">
    <property type="entry name" value="Znf_RING"/>
</dbReference>
<dbReference type="PROSITE" id="PS50297">
    <property type="entry name" value="ANK_REP_REGION"/>
    <property type="match status" value="1"/>
</dbReference>
<dbReference type="GO" id="GO:0016301">
    <property type="term" value="F:kinase activity"/>
    <property type="evidence" value="ECO:0007669"/>
    <property type="project" value="UniProtKB-KW"/>
</dbReference>
<dbReference type="PANTHER" id="PTHR47156">
    <property type="entry name" value="PROTEIN CBG20824"/>
    <property type="match status" value="1"/>
</dbReference>